<dbReference type="InterPro" id="IPR019410">
    <property type="entry name" value="Methyltransf_16"/>
</dbReference>
<dbReference type="InParanoid" id="C5LEW3"/>
<dbReference type="OrthoDB" id="46564at2759"/>
<evidence type="ECO:0000313" key="2">
    <source>
        <dbReference type="Proteomes" id="UP000007800"/>
    </source>
</evidence>
<dbReference type="RefSeq" id="XP_002772913.1">
    <property type="nucleotide sequence ID" value="XM_002772867.1"/>
</dbReference>
<dbReference type="AlphaFoldDB" id="C5LEW3"/>
<dbReference type="EMBL" id="GG681386">
    <property type="protein sequence ID" value="EER04729.1"/>
    <property type="molecule type" value="Genomic_DNA"/>
</dbReference>
<dbReference type="Gene3D" id="3.40.50.150">
    <property type="entry name" value="Vaccinia Virus protein VP39"/>
    <property type="match status" value="1"/>
</dbReference>
<organism evidence="2">
    <name type="scientific">Perkinsus marinus (strain ATCC 50983 / TXsc)</name>
    <dbReference type="NCBI Taxonomy" id="423536"/>
    <lineage>
        <taxon>Eukaryota</taxon>
        <taxon>Sar</taxon>
        <taxon>Alveolata</taxon>
        <taxon>Perkinsozoa</taxon>
        <taxon>Perkinsea</taxon>
        <taxon>Perkinsida</taxon>
        <taxon>Perkinsidae</taxon>
        <taxon>Perkinsus</taxon>
    </lineage>
</organism>
<dbReference type="Pfam" id="PF10294">
    <property type="entry name" value="Methyltransf_16"/>
    <property type="match status" value="1"/>
</dbReference>
<sequence length="116" mass="12115">MPLVHGSAPGMLGVREIDLGASHVVEGDEPVFTPQSLTRFTLGLSVLELGSGCGIAGLAVAAFLSPSSIFLTDGNERTIKNLNYNVIALQSSLMTVPVVERFTWAVDPCPGGENST</sequence>
<proteinExistence type="predicted"/>
<gene>
    <name evidence="1" type="ORF">Pmar_PMAR013255</name>
</gene>
<dbReference type="InterPro" id="IPR029063">
    <property type="entry name" value="SAM-dependent_MTases_sf"/>
</dbReference>
<keyword evidence="2" id="KW-1185">Reference proteome</keyword>
<dbReference type="GeneID" id="9037954"/>
<protein>
    <submittedName>
        <fullName evidence="1">Uncharacterized protein</fullName>
    </submittedName>
</protein>
<reference evidence="1 2" key="1">
    <citation type="submission" date="2008-07" db="EMBL/GenBank/DDBJ databases">
        <authorList>
            <person name="El-Sayed N."/>
            <person name="Caler E."/>
            <person name="Inman J."/>
            <person name="Amedeo P."/>
            <person name="Hass B."/>
            <person name="Wortman J."/>
        </authorList>
    </citation>
    <scope>NUCLEOTIDE SEQUENCE [LARGE SCALE GENOMIC DNA]</scope>
    <source>
        <strain evidence="2">ATCC 50983 / TXsc</strain>
    </source>
</reference>
<dbReference type="Proteomes" id="UP000007800">
    <property type="component" value="Unassembled WGS sequence"/>
</dbReference>
<evidence type="ECO:0000313" key="1">
    <source>
        <dbReference type="EMBL" id="EER04729.1"/>
    </source>
</evidence>
<dbReference type="SUPFAM" id="SSF53335">
    <property type="entry name" value="S-adenosyl-L-methionine-dependent methyltransferases"/>
    <property type="match status" value="1"/>
</dbReference>
<accession>C5LEW3</accession>
<name>C5LEW3_PERM5</name>